<dbReference type="InterPro" id="IPR034122">
    <property type="entry name" value="Retropepsin-like_bacterial"/>
</dbReference>
<dbReference type="Pfam" id="PF13975">
    <property type="entry name" value="gag-asp_proteas"/>
    <property type="match status" value="1"/>
</dbReference>
<dbReference type="CDD" id="cd05483">
    <property type="entry name" value="retropepsin_like_bacteria"/>
    <property type="match status" value="1"/>
</dbReference>
<evidence type="ECO:0000313" key="1">
    <source>
        <dbReference type="EMBL" id="GGE29316.1"/>
    </source>
</evidence>
<evidence type="ECO:0008006" key="3">
    <source>
        <dbReference type="Google" id="ProtNLM"/>
    </source>
</evidence>
<accession>A0A8H9G210</accession>
<keyword evidence="2" id="KW-1185">Reference proteome</keyword>
<dbReference type="EMBL" id="BMKM01000009">
    <property type="protein sequence ID" value="GGE29316.1"/>
    <property type="molecule type" value="Genomic_DNA"/>
</dbReference>
<dbReference type="InterPro" id="IPR021109">
    <property type="entry name" value="Peptidase_aspartic_dom_sf"/>
</dbReference>
<sequence length="492" mass="54558">MSKYQKILFSFLIFFSVTTPSFGQDVRALLEQAFLLKNKAGLEKILAENFSIAGNTNESAQSRLEQILTKYSVKSIQQLPTTSKAESKQLNFIFHKNDGKSDSSILHLNPEGKIKHIDLFDRLYGMTRLPKANLRASIPFENHAGAIILKVYINNHPNPLKLLFDTGADGMAINEGLAKTLSLNITRTNNASVVGGNQEIQVSDQNKVRIADLEMDDMSIAIFPSHNEENTDGIIGNSLLKRFITEINYDENTINLYDFGAIEYPKNGKLVPISLPSSLIEIPATLELVVGKKAEGQFIFDTGASYSLICFRPFVLKNRLLVSGFKPDGQTNTLSFGINTPTFYGKAAAFHLNGLAPSENMPVSLMAGSSSNQNWSPPESGSIGNRFISRYNLWINIADSEIHFSPNKLHDLPFDFLIRSTVLGWNQKAELQVLTDPARPDIHEKIGLPIKEIMGIPTGQLIQKKESLQSLLDKAKNETITILFQDGSTIKI</sequence>
<dbReference type="GO" id="GO:0004190">
    <property type="term" value="F:aspartic-type endopeptidase activity"/>
    <property type="evidence" value="ECO:0007669"/>
    <property type="project" value="InterPro"/>
</dbReference>
<evidence type="ECO:0000313" key="2">
    <source>
        <dbReference type="Proteomes" id="UP000614460"/>
    </source>
</evidence>
<gene>
    <name evidence="1" type="ORF">GCM10011516_28920</name>
</gene>
<reference evidence="1" key="2">
    <citation type="submission" date="2020-09" db="EMBL/GenBank/DDBJ databases">
        <authorList>
            <person name="Sun Q."/>
            <person name="Zhou Y."/>
        </authorList>
    </citation>
    <scope>NUCLEOTIDE SEQUENCE</scope>
    <source>
        <strain evidence="1">CGMCC 1.15966</strain>
    </source>
</reference>
<proteinExistence type="predicted"/>
<organism evidence="1 2">
    <name type="scientific">Sphingobacterium cellulitidis</name>
    <dbReference type="NCBI Taxonomy" id="1768011"/>
    <lineage>
        <taxon>Bacteria</taxon>
        <taxon>Pseudomonadati</taxon>
        <taxon>Bacteroidota</taxon>
        <taxon>Sphingobacteriia</taxon>
        <taxon>Sphingobacteriales</taxon>
        <taxon>Sphingobacteriaceae</taxon>
        <taxon>Sphingobacterium</taxon>
    </lineage>
</organism>
<dbReference type="SUPFAM" id="SSF50630">
    <property type="entry name" value="Acid proteases"/>
    <property type="match status" value="1"/>
</dbReference>
<dbReference type="PROSITE" id="PS00141">
    <property type="entry name" value="ASP_PROTEASE"/>
    <property type="match status" value="1"/>
</dbReference>
<dbReference type="AlphaFoldDB" id="A0A8H9G210"/>
<dbReference type="Proteomes" id="UP000614460">
    <property type="component" value="Unassembled WGS sequence"/>
</dbReference>
<name>A0A8H9G210_9SPHI</name>
<dbReference type="RefSeq" id="WP_182499473.1">
    <property type="nucleotide sequence ID" value="NZ_BMKM01000009.1"/>
</dbReference>
<protein>
    <recommendedName>
        <fullName evidence="3">Aspartyl protease</fullName>
    </recommendedName>
</protein>
<dbReference type="Gene3D" id="2.40.70.10">
    <property type="entry name" value="Acid Proteases"/>
    <property type="match status" value="2"/>
</dbReference>
<dbReference type="GO" id="GO:0006508">
    <property type="term" value="P:proteolysis"/>
    <property type="evidence" value="ECO:0007669"/>
    <property type="project" value="InterPro"/>
</dbReference>
<reference evidence="1" key="1">
    <citation type="journal article" date="2014" name="Int. J. Syst. Evol. Microbiol.">
        <title>Complete genome sequence of Corynebacterium casei LMG S-19264T (=DSM 44701T), isolated from a smear-ripened cheese.</title>
        <authorList>
            <consortium name="US DOE Joint Genome Institute (JGI-PGF)"/>
            <person name="Walter F."/>
            <person name="Albersmeier A."/>
            <person name="Kalinowski J."/>
            <person name="Ruckert C."/>
        </authorList>
    </citation>
    <scope>NUCLEOTIDE SEQUENCE</scope>
    <source>
        <strain evidence="1">CGMCC 1.15966</strain>
    </source>
</reference>
<comment type="caution">
    <text evidence="1">The sequence shown here is derived from an EMBL/GenBank/DDBJ whole genome shotgun (WGS) entry which is preliminary data.</text>
</comment>
<dbReference type="InterPro" id="IPR001969">
    <property type="entry name" value="Aspartic_peptidase_AS"/>
</dbReference>